<protein>
    <submittedName>
        <fullName evidence="2">Cointegrate resolution protein S</fullName>
    </submittedName>
</protein>
<dbReference type="SUPFAM" id="SSF47823">
    <property type="entry name" value="lambda integrase-like, N-terminal domain"/>
    <property type="match status" value="1"/>
</dbReference>
<keyword evidence="2" id="KW-0614">Plasmid</keyword>
<name>A0A2L1KF87_PSEAI</name>
<dbReference type="GO" id="GO:0003677">
    <property type="term" value="F:DNA binding"/>
    <property type="evidence" value="ECO:0007669"/>
    <property type="project" value="InterPro"/>
</dbReference>
<dbReference type="SUPFAM" id="SSF56349">
    <property type="entry name" value="DNA breaking-rejoining enzymes"/>
    <property type="match status" value="1"/>
</dbReference>
<dbReference type="AlphaFoldDB" id="A0A2L1KF87"/>
<dbReference type="EMBL" id="MF344569">
    <property type="protein sequence ID" value="AVE20997.1"/>
    <property type="molecule type" value="Genomic_DNA"/>
</dbReference>
<dbReference type="InterPro" id="IPR013762">
    <property type="entry name" value="Integrase-like_cat_sf"/>
</dbReference>
<reference evidence="2" key="1">
    <citation type="submission" date="2017-06" db="EMBL/GenBank/DDBJ databases">
        <title>Complete sequence of p12939-PER from clinical Pseudomonas aeruginosa.</title>
        <authorList>
            <person name="Yuan M."/>
            <person name="Feng J."/>
            <person name="Zhan Z."/>
            <person name="Jiang X."/>
            <person name="Zhang D."/>
            <person name="Chen X."/>
            <person name="Zhao X."/>
            <person name="Che J."/>
            <person name="Lu J."/>
            <person name="Xu J."/>
            <person name="Li J."/>
            <person name="Zhou D."/>
        </authorList>
    </citation>
    <scope>NUCLEOTIDE SEQUENCE</scope>
    <source>
        <plasmid evidence="2">p12939-PER</plasmid>
    </source>
</reference>
<sequence>MKTLSMPGLTPSLFDRQTIDYIRDFQNYYEGGLPCTAEELCLYLLHSFRGTPTKIGRILTAFSRYHRTLGLADPTQCPSVLRLCREFENVTCLQAPISSQTTPTFHCVSELTKMLKGEIARHRHELKKARALLNHDRAHLIHHKLLKSVRNRAILLVSYWYGLEMNETCALSLEDVVVTPKRIQITVRPTPKTHKSPPQLLTMGYLPQLCPVRATHAWLGLCKISEGLLFPDIRAGELLADTPATNLQNYFRSRAKRITPDALKGPIVWRNGLLAFLLDCGWSAADITQCLPQYRRKHIRHLQKEFQKQGRNRQDLPIDRVLTTILSHYTRSAESYISSRT</sequence>
<dbReference type="Gene3D" id="1.10.443.10">
    <property type="entry name" value="Intergrase catalytic core"/>
    <property type="match status" value="1"/>
</dbReference>
<organism evidence="2">
    <name type="scientific">Pseudomonas aeruginosa</name>
    <dbReference type="NCBI Taxonomy" id="287"/>
    <lineage>
        <taxon>Bacteria</taxon>
        <taxon>Pseudomonadati</taxon>
        <taxon>Pseudomonadota</taxon>
        <taxon>Gammaproteobacteria</taxon>
        <taxon>Pseudomonadales</taxon>
        <taxon>Pseudomonadaceae</taxon>
        <taxon>Pseudomonas</taxon>
    </lineage>
</organism>
<keyword evidence="1" id="KW-0233">DNA recombination</keyword>
<dbReference type="InterPro" id="IPR011010">
    <property type="entry name" value="DNA_brk_join_enz"/>
</dbReference>
<dbReference type="GO" id="GO:0015074">
    <property type="term" value="P:DNA integration"/>
    <property type="evidence" value="ECO:0007669"/>
    <property type="project" value="InterPro"/>
</dbReference>
<accession>A0A2L1KF87</accession>
<evidence type="ECO:0000256" key="1">
    <source>
        <dbReference type="ARBA" id="ARBA00023172"/>
    </source>
</evidence>
<geneLocation type="plasmid" evidence="2">
    <name>p12939-PER</name>
</geneLocation>
<dbReference type="GO" id="GO:0006310">
    <property type="term" value="P:DNA recombination"/>
    <property type="evidence" value="ECO:0007669"/>
    <property type="project" value="UniProtKB-KW"/>
</dbReference>
<proteinExistence type="predicted"/>
<evidence type="ECO:0000313" key="2">
    <source>
        <dbReference type="EMBL" id="AVE20997.1"/>
    </source>
</evidence>